<accession>A0A1U4GE82</accession>
<sequence>MSTANERSIGQELVRIIRSEIRAYDERKDEALRLRKVADQAVAEAERAAKAARESKPNSIGGAISAAIVGDLNAQAIDALFERQQKPLVDFTTTVSAASVADGLGAWQPRSTGENPPRRRWWRKKR</sequence>
<feature type="region of interest" description="Disordered" evidence="1">
    <location>
        <begin position="102"/>
        <end position="126"/>
    </location>
</feature>
<evidence type="ECO:0000313" key="2">
    <source>
        <dbReference type="EMBL" id="SKN01200.1"/>
    </source>
</evidence>
<reference evidence="2 3" key="1">
    <citation type="submission" date="2016-11" db="EMBL/GenBank/DDBJ databases">
        <authorList>
            <consortium name="Pathogen Informatics"/>
        </authorList>
    </citation>
    <scope>NUCLEOTIDE SEQUENCE [LARGE SCALE GENOMIC DNA]</scope>
    <source>
        <strain evidence="2 3">911</strain>
    </source>
</reference>
<dbReference type="EMBL" id="FVGW01000022">
    <property type="protein sequence ID" value="SKN01200.1"/>
    <property type="molecule type" value="Genomic_DNA"/>
</dbReference>
<proteinExistence type="predicted"/>
<dbReference type="Proteomes" id="UP000190074">
    <property type="component" value="Unassembled WGS sequence"/>
</dbReference>
<protein>
    <submittedName>
        <fullName evidence="2">Uncharacterized protein</fullName>
    </submittedName>
</protein>
<name>A0A1U4GE82_9MYCO</name>
<evidence type="ECO:0000256" key="1">
    <source>
        <dbReference type="SAM" id="MobiDB-lite"/>
    </source>
</evidence>
<organism evidence="2 3">
    <name type="scientific">Mycobacteroides abscessus subsp. massiliense</name>
    <dbReference type="NCBI Taxonomy" id="1962118"/>
    <lineage>
        <taxon>Bacteria</taxon>
        <taxon>Bacillati</taxon>
        <taxon>Actinomycetota</taxon>
        <taxon>Actinomycetes</taxon>
        <taxon>Mycobacteriales</taxon>
        <taxon>Mycobacteriaceae</taxon>
        <taxon>Mycobacteroides</taxon>
        <taxon>Mycobacteroides abscessus</taxon>
    </lineage>
</organism>
<dbReference type="RefSeq" id="WP_074304086.1">
    <property type="nucleotide sequence ID" value="NZ_FVGW01000022.1"/>
</dbReference>
<dbReference type="AlphaFoldDB" id="A0A1U4GE82"/>
<gene>
    <name evidence="2" type="ORF">SAMEA2259716_05753</name>
</gene>
<evidence type="ECO:0000313" key="3">
    <source>
        <dbReference type="Proteomes" id="UP000190074"/>
    </source>
</evidence>